<dbReference type="PANTHER" id="PTHR30319">
    <property type="entry name" value="PHENYLACETIC ACID REGULATOR-RELATED TRANSCRIPTIONAL REPRESSOR"/>
    <property type="match status" value="1"/>
</dbReference>
<dbReference type="Gene3D" id="3.30.70.2650">
    <property type="match status" value="1"/>
</dbReference>
<dbReference type="InterPro" id="IPR036388">
    <property type="entry name" value="WH-like_DNA-bd_sf"/>
</dbReference>
<dbReference type="Proteomes" id="UP000256310">
    <property type="component" value="Unassembled WGS sequence"/>
</dbReference>
<evidence type="ECO:0000313" key="1">
    <source>
        <dbReference type="EMBL" id="RED16872.1"/>
    </source>
</evidence>
<organism evidence="1 2">
    <name type="scientific">Parasphingopyxis lamellibrachiae</name>
    <dbReference type="NCBI Taxonomy" id="680125"/>
    <lineage>
        <taxon>Bacteria</taxon>
        <taxon>Pseudomonadati</taxon>
        <taxon>Pseudomonadota</taxon>
        <taxon>Alphaproteobacteria</taxon>
        <taxon>Sphingomonadales</taxon>
        <taxon>Sphingomonadaceae</taxon>
        <taxon>Parasphingopyxis</taxon>
    </lineage>
</organism>
<sequence length="273" mass="29718">MSNFVSFEAPDTGEMTGRGLILSLMNAIGTQRITAAQIVAAGSAFGIEDSAMRMATTRLTREGLLESAGRGLYISGPASRPLRDQVRGWRSVRERTKDWDGGWLAVPAGNLGRTDRKQLAARSQALRLYGFAEAEPDLWVRPANLAIALPALRSELIAIGLDDRAMLFALGDYAAPDKVNFRTLWNLDALQARYAQALAALETSAARLDTLPLAGAARETLSLGQAAIRVINLDPLLPDAMIDGALRARLVETMKLYDASGKDIWRRYYREAG</sequence>
<dbReference type="AlphaFoldDB" id="A0A3D9FH29"/>
<accession>A0A3D9FH29</accession>
<dbReference type="PANTHER" id="PTHR30319:SF1">
    <property type="entry name" value="TRANSCRIPTIONAL REPRESSOR PAAX"/>
    <property type="match status" value="1"/>
</dbReference>
<dbReference type="GO" id="GO:0006351">
    <property type="term" value="P:DNA-templated transcription"/>
    <property type="evidence" value="ECO:0007669"/>
    <property type="project" value="TreeGrafter"/>
</dbReference>
<comment type="caution">
    <text evidence="1">The sequence shown here is derived from an EMBL/GenBank/DDBJ whole genome shotgun (WGS) entry which is preliminary data.</text>
</comment>
<proteinExistence type="predicted"/>
<reference evidence="1 2" key="1">
    <citation type="submission" date="2018-07" db="EMBL/GenBank/DDBJ databases">
        <title>Genomic Encyclopedia of Type Strains, Phase IV (KMG-IV): sequencing the most valuable type-strain genomes for metagenomic binning, comparative biology and taxonomic classification.</title>
        <authorList>
            <person name="Goeker M."/>
        </authorList>
    </citation>
    <scope>NUCLEOTIDE SEQUENCE [LARGE SCALE GENOMIC DNA]</scope>
    <source>
        <strain evidence="1 2">DSM 26725</strain>
    </source>
</reference>
<dbReference type="Gene3D" id="1.10.10.10">
    <property type="entry name" value="Winged helix-like DNA-binding domain superfamily/Winged helix DNA-binding domain"/>
    <property type="match status" value="1"/>
</dbReference>
<keyword evidence="2" id="KW-1185">Reference proteome</keyword>
<protein>
    <submittedName>
        <fullName evidence="1">PaaX family transcriptional regulator</fullName>
    </submittedName>
</protein>
<name>A0A3D9FH29_9SPHN</name>
<gene>
    <name evidence="1" type="ORF">DFR46_1904</name>
</gene>
<dbReference type="EMBL" id="QRDP01000004">
    <property type="protein sequence ID" value="RED16872.1"/>
    <property type="molecule type" value="Genomic_DNA"/>
</dbReference>
<evidence type="ECO:0000313" key="2">
    <source>
        <dbReference type="Proteomes" id="UP000256310"/>
    </source>
</evidence>
<dbReference type="OrthoDB" id="2270427at2"/>